<proteinExistence type="inferred from homology"/>
<dbReference type="SUPFAM" id="SSF53067">
    <property type="entry name" value="Actin-like ATPase domain"/>
    <property type="match status" value="2"/>
</dbReference>
<keyword evidence="2" id="KW-0547">Nucleotide-binding</keyword>
<dbReference type="AlphaFoldDB" id="A0ABD3X667"/>
<dbReference type="Pfam" id="PF00012">
    <property type="entry name" value="HSP70"/>
    <property type="match status" value="1"/>
</dbReference>
<name>A0ABD3X667_SINWO</name>
<dbReference type="InterPro" id="IPR043129">
    <property type="entry name" value="ATPase_NBD"/>
</dbReference>
<accession>A0ABD3X667</accession>
<keyword evidence="3" id="KW-0067">ATP-binding</keyword>
<evidence type="ECO:0000313" key="4">
    <source>
        <dbReference type="EMBL" id="KAL3881736.1"/>
    </source>
</evidence>
<dbReference type="Proteomes" id="UP001634394">
    <property type="component" value="Unassembled WGS sequence"/>
</dbReference>
<dbReference type="GO" id="GO:0005524">
    <property type="term" value="F:ATP binding"/>
    <property type="evidence" value="ECO:0007669"/>
    <property type="project" value="UniProtKB-KW"/>
</dbReference>
<protein>
    <recommendedName>
        <fullName evidence="6">Heat shock 70 kDa protein 12A</fullName>
    </recommendedName>
</protein>
<dbReference type="InterPro" id="IPR013126">
    <property type="entry name" value="Hsp_70_fam"/>
</dbReference>
<comment type="similarity">
    <text evidence="1">Belongs to the heat shock protein 70 family.</text>
</comment>
<sequence>MMASNKILSVALDFGTTYSGYAFSFRHDKENIITSRWTGKDYISVKTPTSILFTPQRNFDSFGFEAEDKYATLSKNETHKDWYMFKYFKLVLINEKKLSTVTEIQDVYGKKMVAMDVFSAGIKFLKDEFSKNCSSQNVMMDDSYIQWVLTVPAIWDDAAKQFMRLAANKAGIPDESLMVMLEPDAAAMGSSIYSMCEEGDKYLILDCGGGTVDVSIMRKTSKGRVDCIYRPTGGIWGGTKVDDAFQEFLIEHFGVDNFQRMEKYEILEVLRSFESAKKKAQNPYEREVKIWLPLSLREHVDMLPIKKCINRDKLILNVDQIIDLFQKPVNKIVSHLQEVLQEPELYGLKYIIMVGGFSESAILQSAIRTNFSEIDVLVVENPGSAVLEGAVGVGHNPKVIESRRSAYTYGIETMKHFKEGFHNPTKAEIIDGERLCGDIFCKFVKINEVVKINQTTVTKSFNPTYLGQTSMLLSVYRSTSENPRYVTEPRCEKIGDIVVKMPDTTGEKDRKIEVSISFGETELRVEATDKTTGRKYTAAFDFLGN</sequence>
<comment type="caution">
    <text evidence="4">The sequence shown here is derived from an EMBL/GenBank/DDBJ whole genome shotgun (WGS) entry which is preliminary data.</text>
</comment>
<dbReference type="EMBL" id="JBJQND010000003">
    <property type="protein sequence ID" value="KAL3881736.1"/>
    <property type="molecule type" value="Genomic_DNA"/>
</dbReference>
<dbReference type="Gene3D" id="2.60.34.10">
    <property type="entry name" value="Substrate Binding Domain Of DNAk, Chain A, domain 1"/>
    <property type="match status" value="1"/>
</dbReference>
<evidence type="ECO:0000256" key="3">
    <source>
        <dbReference type="ARBA" id="ARBA00022840"/>
    </source>
</evidence>
<gene>
    <name evidence="4" type="ORF">ACJMK2_028132</name>
</gene>
<reference evidence="4 5" key="1">
    <citation type="submission" date="2024-11" db="EMBL/GenBank/DDBJ databases">
        <title>Chromosome-level genome assembly of the freshwater bivalve Anodonta woodiana.</title>
        <authorList>
            <person name="Chen X."/>
        </authorList>
    </citation>
    <scope>NUCLEOTIDE SEQUENCE [LARGE SCALE GENOMIC DNA]</scope>
    <source>
        <strain evidence="4">MN2024</strain>
        <tissue evidence="4">Gills</tissue>
    </source>
</reference>
<dbReference type="PRINTS" id="PR00301">
    <property type="entry name" value="HEATSHOCK70"/>
</dbReference>
<evidence type="ECO:0000256" key="2">
    <source>
        <dbReference type="ARBA" id="ARBA00022741"/>
    </source>
</evidence>
<dbReference type="PANTHER" id="PTHR14187">
    <property type="entry name" value="ALPHA KINASE/ELONGATION FACTOR 2 KINASE"/>
    <property type="match status" value="1"/>
</dbReference>
<dbReference type="CDD" id="cd10229">
    <property type="entry name" value="ASKHA_NBD_HSP70_HSPA12"/>
    <property type="match status" value="1"/>
</dbReference>
<dbReference type="PANTHER" id="PTHR14187:SF5">
    <property type="entry name" value="HEAT SHOCK 70 KDA PROTEIN 12A"/>
    <property type="match status" value="1"/>
</dbReference>
<keyword evidence="5" id="KW-1185">Reference proteome</keyword>
<evidence type="ECO:0008006" key="6">
    <source>
        <dbReference type="Google" id="ProtNLM"/>
    </source>
</evidence>
<organism evidence="4 5">
    <name type="scientific">Sinanodonta woodiana</name>
    <name type="common">Chinese pond mussel</name>
    <name type="synonym">Anodonta woodiana</name>
    <dbReference type="NCBI Taxonomy" id="1069815"/>
    <lineage>
        <taxon>Eukaryota</taxon>
        <taxon>Metazoa</taxon>
        <taxon>Spiralia</taxon>
        <taxon>Lophotrochozoa</taxon>
        <taxon>Mollusca</taxon>
        <taxon>Bivalvia</taxon>
        <taxon>Autobranchia</taxon>
        <taxon>Heteroconchia</taxon>
        <taxon>Palaeoheterodonta</taxon>
        <taxon>Unionida</taxon>
        <taxon>Unionoidea</taxon>
        <taxon>Unionidae</taxon>
        <taxon>Unioninae</taxon>
        <taxon>Sinanodonta</taxon>
    </lineage>
</organism>
<evidence type="ECO:0000256" key="1">
    <source>
        <dbReference type="ARBA" id="ARBA00007381"/>
    </source>
</evidence>
<dbReference type="InterPro" id="IPR029047">
    <property type="entry name" value="HSP70_peptide-bd_sf"/>
</dbReference>
<dbReference type="Gene3D" id="3.30.420.40">
    <property type="match status" value="2"/>
</dbReference>
<evidence type="ECO:0000313" key="5">
    <source>
        <dbReference type="Proteomes" id="UP001634394"/>
    </source>
</evidence>